<dbReference type="NCBIfam" id="NF010731">
    <property type="entry name" value="PRK14133.1"/>
    <property type="match status" value="1"/>
</dbReference>
<comment type="subunit">
    <text evidence="4">Monomer.</text>
</comment>
<dbReference type="PANTHER" id="PTHR11076:SF33">
    <property type="entry name" value="DNA POLYMERASE KAPPA"/>
    <property type="match status" value="1"/>
</dbReference>
<dbReference type="Proteomes" id="UP000829476">
    <property type="component" value="Chromosome"/>
</dbReference>
<comment type="cofactor">
    <cofactor evidence="4">
        <name>Mg(2+)</name>
        <dbReference type="ChEBI" id="CHEBI:18420"/>
    </cofactor>
    <text evidence="4">Binds 2 magnesium ions per subunit.</text>
</comment>
<dbReference type="Pfam" id="PF11798">
    <property type="entry name" value="IMS_HHH"/>
    <property type="match status" value="1"/>
</dbReference>
<dbReference type="RefSeq" id="WP_242938323.1">
    <property type="nucleotide sequence ID" value="NZ_CP094326.1"/>
</dbReference>
<dbReference type="InterPro" id="IPR043502">
    <property type="entry name" value="DNA/RNA_pol_sf"/>
</dbReference>
<dbReference type="PANTHER" id="PTHR11076">
    <property type="entry name" value="DNA REPAIR POLYMERASE UMUC / TRANSFERASE FAMILY MEMBER"/>
    <property type="match status" value="1"/>
</dbReference>
<dbReference type="GO" id="GO:0003887">
    <property type="term" value="F:DNA-directed DNA polymerase activity"/>
    <property type="evidence" value="ECO:0007669"/>
    <property type="project" value="UniProtKB-EC"/>
</dbReference>
<dbReference type="Pfam" id="PF11799">
    <property type="entry name" value="IMS_C"/>
    <property type="match status" value="1"/>
</dbReference>
<keyword evidence="4" id="KW-0238">DNA-binding</keyword>
<dbReference type="Gene3D" id="3.40.1170.60">
    <property type="match status" value="1"/>
</dbReference>
<dbReference type="Gene3D" id="3.30.70.270">
    <property type="match status" value="1"/>
</dbReference>
<keyword evidence="2 4" id="KW-0515">Mutator protein</keyword>
<evidence type="ECO:0000313" key="7">
    <source>
        <dbReference type="Proteomes" id="UP000829476"/>
    </source>
</evidence>
<evidence type="ECO:0000256" key="2">
    <source>
        <dbReference type="ARBA" id="ARBA00022457"/>
    </source>
</evidence>
<dbReference type="InterPro" id="IPR017961">
    <property type="entry name" value="DNA_pol_Y-fam_little_finger"/>
</dbReference>
<dbReference type="EC" id="2.7.7.7" evidence="4"/>
<name>A0ABY3YQN9_9FLAO</name>
<evidence type="ECO:0000256" key="4">
    <source>
        <dbReference type="HAMAP-Rule" id="MF_01113"/>
    </source>
</evidence>
<comment type="similarity">
    <text evidence="1 4">Belongs to the DNA polymerase type-Y family.</text>
</comment>
<evidence type="ECO:0000313" key="6">
    <source>
        <dbReference type="EMBL" id="UNY99955.1"/>
    </source>
</evidence>
<reference evidence="6 7" key="1">
    <citation type="journal article" date="2018" name="Int. J. Syst. Evol. Microbiol.">
        <title>Zhouia spongiae sp. nov., isolated from a marine sponge.</title>
        <authorList>
            <person name="Zhuang L."/>
            <person name="Lin B."/>
            <person name="Qin F."/>
            <person name="Luo L."/>
        </authorList>
    </citation>
    <scope>NUCLEOTIDE SEQUENCE [LARGE SCALE GENOMIC DNA]</scope>
    <source>
        <strain evidence="6 7">HN-Y44</strain>
    </source>
</reference>
<dbReference type="InterPro" id="IPR001126">
    <property type="entry name" value="UmuC"/>
</dbReference>
<comment type="function">
    <text evidence="4">Poorly processive, error-prone DNA polymerase involved in untargeted mutagenesis. Copies undamaged DNA at stalled replication forks, which arise in vivo from mismatched or misaligned primer ends. These misaligned primers can be extended by PolIV. Exhibits no 3'-5' exonuclease (proofreading) activity. May be involved in translesional synthesis, in conjunction with the beta clamp from PolIII.</text>
</comment>
<dbReference type="EMBL" id="CP094326">
    <property type="protein sequence ID" value="UNY99955.1"/>
    <property type="molecule type" value="Genomic_DNA"/>
</dbReference>
<keyword evidence="4" id="KW-0234">DNA repair</keyword>
<dbReference type="SUPFAM" id="SSF100879">
    <property type="entry name" value="Lesion bypass DNA polymerase (Y-family), little finger domain"/>
    <property type="match status" value="1"/>
</dbReference>
<keyword evidence="4" id="KW-0235">DNA replication</keyword>
<organism evidence="6 7">
    <name type="scientific">Zhouia spongiae</name>
    <dbReference type="NCBI Taxonomy" id="2202721"/>
    <lineage>
        <taxon>Bacteria</taxon>
        <taxon>Pseudomonadati</taxon>
        <taxon>Bacteroidota</taxon>
        <taxon>Flavobacteriia</taxon>
        <taxon>Flavobacteriales</taxon>
        <taxon>Flavobacteriaceae</taxon>
        <taxon>Zhouia</taxon>
    </lineage>
</organism>
<protein>
    <recommendedName>
        <fullName evidence="4">DNA polymerase IV</fullName>
        <shortName evidence="4">Pol IV</shortName>
        <ecNumber evidence="4">2.7.7.7</ecNumber>
    </recommendedName>
</protein>
<evidence type="ECO:0000256" key="3">
    <source>
        <dbReference type="ARBA" id="ARBA00022932"/>
    </source>
</evidence>
<dbReference type="HAMAP" id="MF_01113">
    <property type="entry name" value="DNApol_IV"/>
    <property type="match status" value="1"/>
</dbReference>
<gene>
    <name evidence="4 6" type="primary">dinB</name>
    <name evidence="6" type="ORF">MQE36_06300</name>
</gene>
<accession>A0ABY3YQN9</accession>
<keyword evidence="7" id="KW-1185">Reference proteome</keyword>
<keyword evidence="4 6" id="KW-0548">Nucleotidyltransferase</keyword>
<dbReference type="Gene3D" id="1.10.150.20">
    <property type="entry name" value="5' to 3' exonuclease, C-terminal subdomain"/>
    <property type="match status" value="1"/>
</dbReference>
<comment type="catalytic activity">
    <reaction evidence="4">
        <text>DNA(n) + a 2'-deoxyribonucleoside 5'-triphosphate = DNA(n+1) + diphosphate</text>
        <dbReference type="Rhea" id="RHEA:22508"/>
        <dbReference type="Rhea" id="RHEA-COMP:17339"/>
        <dbReference type="Rhea" id="RHEA-COMP:17340"/>
        <dbReference type="ChEBI" id="CHEBI:33019"/>
        <dbReference type="ChEBI" id="CHEBI:61560"/>
        <dbReference type="ChEBI" id="CHEBI:173112"/>
        <dbReference type="EC" id="2.7.7.7"/>
    </reaction>
</comment>
<keyword evidence="4" id="KW-0963">Cytoplasm</keyword>
<keyword evidence="4" id="KW-0479">Metal-binding</keyword>
<dbReference type="PROSITE" id="PS50173">
    <property type="entry name" value="UMUC"/>
    <property type="match status" value="1"/>
</dbReference>
<keyword evidence="4 6" id="KW-0808">Transferase</keyword>
<dbReference type="NCBIfam" id="NF002677">
    <property type="entry name" value="PRK02406.1"/>
    <property type="match status" value="1"/>
</dbReference>
<comment type="subcellular location">
    <subcellularLocation>
        <location evidence="4">Cytoplasm</location>
    </subcellularLocation>
</comment>
<dbReference type="InterPro" id="IPR024728">
    <property type="entry name" value="PolY_HhH_motif"/>
</dbReference>
<dbReference type="CDD" id="cd03586">
    <property type="entry name" value="PolY_Pol_IV_kappa"/>
    <property type="match status" value="1"/>
</dbReference>
<keyword evidence="4" id="KW-0460">Magnesium</keyword>
<sequence>MEQRPPDRKIIHVDMDAFYASVEQMDNPELKGKAIAVGGGEKRGVVSAASYEARKFGVRSAMSGYLAKKKCPELVFVKPRFDRYKELSKKIRKIFFDYTDLVEPLSLDEAYLDVTENKKGIPSATLIAKEIRQRIKDEIGLNASAGISINKFIAKVASDFNKPNGQKTVPPEEVTQFLEALDIRKFYGVGKVTAEKMYQLGIFTGKDLKEKPVEFLSSHFGKSGSFYYHVVRGIHNSPVKPHRIPKSVGAERTFFENLSSEVFMFEKLERIADELEKRLKKSKISGKTITLKIKYSDFEQQTRSKTLPYFIADKHLILDTVKELLYQEKPHNSVRLLGISVSNLNTEKKKDISEKPLSIQLQFDF</sequence>
<feature type="site" description="Substrate discrimination" evidence="4">
    <location>
        <position position="19"/>
    </location>
</feature>
<feature type="domain" description="UmuC" evidence="5">
    <location>
        <begin position="10"/>
        <end position="190"/>
    </location>
</feature>
<dbReference type="InterPro" id="IPR043128">
    <property type="entry name" value="Rev_trsase/Diguanyl_cyclase"/>
</dbReference>
<dbReference type="SUPFAM" id="SSF56672">
    <property type="entry name" value="DNA/RNA polymerases"/>
    <property type="match status" value="1"/>
</dbReference>
<dbReference type="InterPro" id="IPR036775">
    <property type="entry name" value="DNA_pol_Y-fam_lit_finger_sf"/>
</dbReference>
<feature type="active site" evidence="4">
    <location>
        <position position="109"/>
    </location>
</feature>
<dbReference type="Gene3D" id="3.30.1490.100">
    <property type="entry name" value="DNA polymerase, Y-family, little finger domain"/>
    <property type="match status" value="1"/>
</dbReference>
<dbReference type="InterPro" id="IPR022880">
    <property type="entry name" value="DNApol_IV"/>
</dbReference>
<dbReference type="InterPro" id="IPR050116">
    <property type="entry name" value="DNA_polymerase-Y"/>
</dbReference>
<dbReference type="Pfam" id="PF00817">
    <property type="entry name" value="IMS"/>
    <property type="match status" value="1"/>
</dbReference>
<proteinExistence type="inferred from homology"/>
<evidence type="ECO:0000259" key="5">
    <source>
        <dbReference type="PROSITE" id="PS50173"/>
    </source>
</evidence>
<keyword evidence="3 4" id="KW-0239">DNA-directed DNA polymerase</keyword>
<feature type="binding site" evidence="4">
    <location>
        <position position="108"/>
    </location>
    <ligand>
        <name>Mg(2+)</name>
        <dbReference type="ChEBI" id="CHEBI:18420"/>
    </ligand>
</feature>
<keyword evidence="4" id="KW-0227">DNA damage</keyword>
<feature type="binding site" evidence="4">
    <location>
        <position position="14"/>
    </location>
    <ligand>
        <name>Mg(2+)</name>
        <dbReference type="ChEBI" id="CHEBI:18420"/>
    </ligand>
</feature>
<evidence type="ECO:0000256" key="1">
    <source>
        <dbReference type="ARBA" id="ARBA00010945"/>
    </source>
</evidence>